<proteinExistence type="predicted"/>
<organism evidence="1 2">
    <name type="scientific">Sphaerobolus stellatus (strain SS14)</name>
    <dbReference type="NCBI Taxonomy" id="990650"/>
    <lineage>
        <taxon>Eukaryota</taxon>
        <taxon>Fungi</taxon>
        <taxon>Dikarya</taxon>
        <taxon>Basidiomycota</taxon>
        <taxon>Agaricomycotina</taxon>
        <taxon>Agaricomycetes</taxon>
        <taxon>Phallomycetidae</taxon>
        <taxon>Geastrales</taxon>
        <taxon>Sphaerobolaceae</taxon>
        <taxon>Sphaerobolus</taxon>
    </lineage>
</organism>
<evidence type="ECO:0000313" key="2">
    <source>
        <dbReference type="Proteomes" id="UP000054279"/>
    </source>
</evidence>
<dbReference type="HOGENOM" id="CLU_957030_0_0_1"/>
<reference evidence="1 2" key="1">
    <citation type="submission" date="2014-06" db="EMBL/GenBank/DDBJ databases">
        <title>Evolutionary Origins and Diversification of the Mycorrhizal Mutualists.</title>
        <authorList>
            <consortium name="DOE Joint Genome Institute"/>
            <consortium name="Mycorrhizal Genomics Consortium"/>
            <person name="Kohler A."/>
            <person name="Kuo A."/>
            <person name="Nagy L.G."/>
            <person name="Floudas D."/>
            <person name="Copeland A."/>
            <person name="Barry K.W."/>
            <person name="Cichocki N."/>
            <person name="Veneault-Fourrey C."/>
            <person name="LaButti K."/>
            <person name="Lindquist E.A."/>
            <person name="Lipzen A."/>
            <person name="Lundell T."/>
            <person name="Morin E."/>
            <person name="Murat C."/>
            <person name="Riley R."/>
            <person name="Ohm R."/>
            <person name="Sun H."/>
            <person name="Tunlid A."/>
            <person name="Henrissat B."/>
            <person name="Grigoriev I.V."/>
            <person name="Hibbett D.S."/>
            <person name="Martin F."/>
        </authorList>
    </citation>
    <scope>NUCLEOTIDE SEQUENCE [LARGE SCALE GENOMIC DNA]</scope>
    <source>
        <strain evidence="1 2">SS14</strain>
    </source>
</reference>
<gene>
    <name evidence="1" type="ORF">M422DRAFT_258537</name>
</gene>
<dbReference type="Proteomes" id="UP000054279">
    <property type="component" value="Unassembled WGS sequence"/>
</dbReference>
<keyword evidence="2" id="KW-1185">Reference proteome</keyword>
<evidence type="ECO:0000313" key="1">
    <source>
        <dbReference type="EMBL" id="KIJ38662.1"/>
    </source>
</evidence>
<dbReference type="EMBL" id="KN837158">
    <property type="protein sequence ID" value="KIJ38662.1"/>
    <property type="molecule type" value="Genomic_DNA"/>
</dbReference>
<name>A0A0C9VAR9_SPHS4</name>
<sequence length="291" mass="32899">MQNGCLFNLEMEPGDLDDGESDKEDVSEDASEPPFIFYEALCDIHSIKQDTPKCNGKLVFQQDHFGHSFIQCEKCQKGHRAHLIIRNLNEFNLNYLHALFEEDLPKILGFEKRAASAGYGSLIPCYFVSGMQEQKELCMSFHRTKEGVLKCGQLVQSKPCSALFEIYYPNDMALNHWITMAIEELFNSLLDTLGWKLADATPCKIILDAAFMTGLHKILGWHGLQDPSLSDLHPSLGNFDHTACLINKLRFEQFPDGTGFQGILVMIEENASLPHEQVYVRCAEKHDIPGE</sequence>
<dbReference type="OrthoDB" id="3268409at2759"/>
<protein>
    <submittedName>
        <fullName evidence="1">Uncharacterized protein</fullName>
    </submittedName>
</protein>
<accession>A0A0C9VAR9</accession>
<dbReference type="AlphaFoldDB" id="A0A0C9VAR9"/>